<dbReference type="GO" id="GO:0005886">
    <property type="term" value="C:plasma membrane"/>
    <property type="evidence" value="ECO:0007669"/>
    <property type="project" value="UniProtKB-SubCell"/>
</dbReference>
<evidence type="ECO:0000256" key="1">
    <source>
        <dbReference type="ARBA" id="ARBA00004651"/>
    </source>
</evidence>
<evidence type="ECO:0000256" key="2">
    <source>
        <dbReference type="ARBA" id="ARBA00022475"/>
    </source>
</evidence>
<gene>
    <name evidence="7" type="ORF">IAC79_03170</name>
</gene>
<keyword evidence="2" id="KW-1003">Cell membrane</keyword>
<dbReference type="NCBIfam" id="TIGR00765">
    <property type="entry name" value="yihY_not_rbn"/>
    <property type="match status" value="1"/>
</dbReference>
<reference evidence="7" key="2">
    <citation type="journal article" date="2021" name="PeerJ">
        <title>Extensive microbial diversity within the chicken gut microbiome revealed by metagenomics and culture.</title>
        <authorList>
            <person name="Gilroy R."/>
            <person name="Ravi A."/>
            <person name="Getino M."/>
            <person name="Pursley I."/>
            <person name="Horton D.L."/>
            <person name="Alikhan N.F."/>
            <person name="Baker D."/>
            <person name="Gharbi K."/>
            <person name="Hall N."/>
            <person name="Watson M."/>
            <person name="Adriaenssens E.M."/>
            <person name="Foster-Nyarko E."/>
            <person name="Jarju S."/>
            <person name="Secka A."/>
            <person name="Antonio M."/>
            <person name="Oren A."/>
            <person name="Chaudhuri R.R."/>
            <person name="La Ragione R."/>
            <person name="Hildebrand F."/>
            <person name="Pallen M.J."/>
        </authorList>
    </citation>
    <scope>NUCLEOTIDE SEQUENCE</scope>
    <source>
        <strain evidence="7">35461</strain>
    </source>
</reference>
<sequence>MFDRLISFLRETLWRSDTTGSKWLDPLVRPLCFIILTARNCIRDGAMLHASALTYITMLAIVPVLALGLTSLKAFGAGDLAEQKLLGSIETIVGALDADPDPEAPVAATPADPEASQTAQTANALNAVCVAVFDRINSINFAQIGAIGAAALIFMVISVLGRIENSFNAIWGIRKPRSIWRKFTDYLSVIVIAPLLLIAATSLPILGTLTDFLPNLFGLRTFLEAIGIFSVVVPLLIGTLLLAFLFSFLPNARIRLTSCLLGGFLTVLALSLFFKVCFALQVGIANYSAIYGSLAAIPVLLFWIYSSWLIILIGAEVCYVHQNRSELYRQAAFSHPSHRDTLTLALALTLGAARATEDTSAPLPRRAFADKLRLAEHDVIRVADILERNKILLPATDPATDAPGYVLARCATSLTVADVINACLDDAPGEDLLSRTGTLAPIHPILRQIDGTLAQALNQHFSPTIAQALAKARAAASAEPAP</sequence>
<evidence type="ECO:0000256" key="4">
    <source>
        <dbReference type="ARBA" id="ARBA00022989"/>
    </source>
</evidence>
<dbReference type="PANTHER" id="PTHR30213">
    <property type="entry name" value="INNER MEMBRANE PROTEIN YHJD"/>
    <property type="match status" value="1"/>
</dbReference>
<feature type="transmembrane region" description="Helical" evidence="6">
    <location>
        <begin position="226"/>
        <end position="249"/>
    </location>
</feature>
<feature type="transmembrane region" description="Helical" evidence="6">
    <location>
        <begin position="52"/>
        <end position="72"/>
    </location>
</feature>
<feature type="transmembrane region" description="Helical" evidence="6">
    <location>
        <begin position="183"/>
        <end position="206"/>
    </location>
</feature>
<evidence type="ECO:0000256" key="5">
    <source>
        <dbReference type="ARBA" id="ARBA00023136"/>
    </source>
</evidence>
<feature type="transmembrane region" description="Helical" evidence="6">
    <location>
        <begin position="141"/>
        <end position="163"/>
    </location>
</feature>
<evidence type="ECO:0000313" key="8">
    <source>
        <dbReference type="Proteomes" id="UP000886845"/>
    </source>
</evidence>
<dbReference type="Proteomes" id="UP000886845">
    <property type="component" value="Unassembled WGS sequence"/>
</dbReference>
<feature type="transmembrane region" description="Helical" evidence="6">
    <location>
        <begin position="290"/>
        <end position="320"/>
    </location>
</feature>
<keyword evidence="5 6" id="KW-0472">Membrane</keyword>
<feature type="transmembrane region" description="Helical" evidence="6">
    <location>
        <begin position="261"/>
        <end position="284"/>
    </location>
</feature>
<dbReference type="Pfam" id="PF03631">
    <property type="entry name" value="Virul_fac_BrkB"/>
    <property type="match status" value="1"/>
</dbReference>
<dbReference type="InterPro" id="IPR017039">
    <property type="entry name" value="Virul_fac_BrkB"/>
</dbReference>
<evidence type="ECO:0000256" key="3">
    <source>
        <dbReference type="ARBA" id="ARBA00022692"/>
    </source>
</evidence>
<dbReference type="AlphaFoldDB" id="A0A9D1NMG3"/>
<accession>A0A9D1NMG3</accession>
<reference evidence="7" key="1">
    <citation type="submission" date="2020-10" db="EMBL/GenBank/DDBJ databases">
        <authorList>
            <person name="Gilroy R."/>
        </authorList>
    </citation>
    <scope>NUCLEOTIDE SEQUENCE</scope>
    <source>
        <strain evidence="7">35461</strain>
    </source>
</reference>
<dbReference type="EMBL" id="DVOR01000100">
    <property type="protein sequence ID" value="HIV09098.1"/>
    <property type="molecule type" value="Genomic_DNA"/>
</dbReference>
<proteinExistence type="predicted"/>
<protein>
    <submittedName>
        <fullName evidence="7">YihY/virulence factor BrkB family protein</fullName>
    </submittedName>
</protein>
<evidence type="ECO:0000313" key="7">
    <source>
        <dbReference type="EMBL" id="HIV09098.1"/>
    </source>
</evidence>
<comment type="subcellular location">
    <subcellularLocation>
        <location evidence="1">Cell membrane</location>
        <topology evidence="1">Multi-pass membrane protein</topology>
    </subcellularLocation>
</comment>
<evidence type="ECO:0000256" key="6">
    <source>
        <dbReference type="SAM" id="Phobius"/>
    </source>
</evidence>
<comment type="caution">
    <text evidence="7">The sequence shown here is derived from an EMBL/GenBank/DDBJ whole genome shotgun (WGS) entry which is preliminary data.</text>
</comment>
<organism evidence="7 8">
    <name type="scientific">Candidatus Spyradenecus faecavium</name>
    <dbReference type="NCBI Taxonomy" id="2840947"/>
    <lineage>
        <taxon>Bacteria</taxon>
        <taxon>Pseudomonadati</taxon>
        <taxon>Lentisphaerota</taxon>
        <taxon>Lentisphaeria</taxon>
        <taxon>Lentisphaerales</taxon>
        <taxon>Lentisphaeraceae</taxon>
        <taxon>Lentisphaeraceae incertae sedis</taxon>
        <taxon>Candidatus Spyradenecus</taxon>
    </lineage>
</organism>
<dbReference type="PANTHER" id="PTHR30213:SF0">
    <property type="entry name" value="UPF0761 MEMBRANE PROTEIN YIHY"/>
    <property type="match status" value="1"/>
</dbReference>
<keyword evidence="4 6" id="KW-1133">Transmembrane helix</keyword>
<name>A0A9D1NMG3_9BACT</name>
<keyword evidence="3 6" id="KW-0812">Transmembrane</keyword>